<evidence type="ECO:0000313" key="3">
    <source>
        <dbReference type="EMBL" id="EIW83318.1"/>
    </source>
</evidence>
<dbReference type="OrthoDB" id="3231855at2759"/>
<dbReference type="SMART" id="SM00463">
    <property type="entry name" value="SMR"/>
    <property type="match status" value="1"/>
</dbReference>
<comment type="caution">
    <text evidence="3">The sequence shown here is derived from an EMBL/GenBank/DDBJ whole genome shotgun (WGS) entry which is preliminary data.</text>
</comment>
<keyword evidence="4" id="KW-1185">Reference proteome</keyword>
<sequence length="264" mass="29138">MPGFGDFIIGLIQALCGGQSSKDQAQQIDQPYQGRPSAPGYTAYPPPQASQAEAPRPPAEEEKPKPHHKKKHEKKPSKPSPEPVQQAPFESHVIPPEKHHSGDPNQVNQHNEHYMSLRAQANEAGDKMSKCFQESHEAYSNGNGARAKELSNEGKRNEAEMQRLNKEASEWIFQANNTDSQPGEVDLHGLYVKEAISFSDKAIKDARARGDAEIRLIVGKGLHSEGHVAKIKPALEELMKQHNVPTEVDPKNAGVLIVHLDLSR</sequence>
<feature type="compositionally biased region" description="Basic residues" evidence="1">
    <location>
        <begin position="65"/>
        <end position="77"/>
    </location>
</feature>
<evidence type="ECO:0000256" key="1">
    <source>
        <dbReference type="SAM" id="MobiDB-lite"/>
    </source>
</evidence>
<dbReference type="Gene3D" id="3.30.1370.110">
    <property type="match status" value="1"/>
</dbReference>
<feature type="domain" description="Smr" evidence="2">
    <location>
        <begin position="185"/>
        <end position="261"/>
    </location>
</feature>
<dbReference type="InterPro" id="IPR036063">
    <property type="entry name" value="Smr_dom_sf"/>
</dbReference>
<name>A0A5M3MVX8_CONPW</name>
<dbReference type="GeneID" id="19199642"/>
<accession>A0A5M3MVX8</accession>
<dbReference type="Pfam" id="PF01713">
    <property type="entry name" value="Smr"/>
    <property type="match status" value="1"/>
</dbReference>
<dbReference type="InterPro" id="IPR013899">
    <property type="entry name" value="DUF1771"/>
</dbReference>
<dbReference type="InterPro" id="IPR053020">
    <property type="entry name" value="Smr_domain_protein"/>
</dbReference>
<dbReference type="SMART" id="SM01162">
    <property type="entry name" value="DUF1771"/>
    <property type="match status" value="1"/>
</dbReference>
<dbReference type="KEGG" id="cput:CONPUDRAFT_121835"/>
<proteinExistence type="predicted"/>
<organism evidence="3 4">
    <name type="scientific">Coniophora puteana (strain RWD-64-598)</name>
    <name type="common">Brown rot fungus</name>
    <dbReference type="NCBI Taxonomy" id="741705"/>
    <lineage>
        <taxon>Eukaryota</taxon>
        <taxon>Fungi</taxon>
        <taxon>Dikarya</taxon>
        <taxon>Basidiomycota</taxon>
        <taxon>Agaricomycotina</taxon>
        <taxon>Agaricomycetes</taxon>
        <taxon>Agaricomycetidae</taxon>
        <taxon>Boletales</taxon>
        <taxon>Coniophorineae</taxon>
        <taxon>Coniophoraceae</taxon>
        <taxon>Coniophora</taxon>
    </lineage>
</organism>
<feature type="compositionally biased region" description="Polar residues" evidence="1">
    <location>
        <begin position="18"/>
        <end position="30"/>
    </location>
</feature>
<dbReference type="PANTHER" id="PTHR47417">
    <property type="entry name" value="SMR DOMAIN-CONTAINING PROTEIN YPL199C"/>
    <property type="match status" value="1"/>
</dbReference>
<protein>
    <submittedName>
        <fullName evidence="3">DUF1771-domain-containing protein</fullName>
    </submittedName>
</protein>
<dbReference type="EMBL" id="JH711576">
    <property type="protein sequence ID" value="EIW83318.1"/>
    <property type="molecule type" value="Genomic_DNA"/>
</dbReference>
<dbReference type="Pfam" id="PF08590">
    <property type="entry name" value="DUF1771"/>
    <property type="match status" value="1"/>
</dbReference>
<feature type="region of interest" description="Disordered" evidence="1">
    <location>
        <begin position="18"/>
        <end position="87"/>
    </location>
</feature>
<gene>
    <name evidence="3" type="ORF">CONPUDRAFT_121835</name>
</gene>
<dbReference type="AlphaFoldDB" id="A0A5M3MVX8"/>
<evidence type="ECO:0000259" key="2">
    <source>
        <dbReference type="PROSITE" id="PS50828"/>
    </source>
</evidence>
<reference evidence="4" key="1">
    <citation type="journal article" date="2012" name="Science">
        <title>The Paleozoic origin of enzymatic lignin decomposition reconstructed from 31 fungal genomes.</title>
        <authorList>
            <person name="Floudas D."/>
            <person name="Binder M."/>
            <person name="Riley R."/>
            <person name="Barry K."/>
            <person name="Blanchette R.A."/>
            <person name="Henrissat B."/>
            <person name="Martinez A.T."/>
            <person name="Otillar R."/>
            <person name="Spatafora J.W."/>
            <person name="Yadav J.S."/>
            <person name="Aerts A."/>
            <person name="Benoit I."/>
            <person name="Boyd A."/>
            <person name="Carlson A."/>
            <person name="Copeland A."/>
            <person name="Coutinho P.M."/>
            <person name="de Vries R.P."/>
            <person name="Ferreira P."/>
            <person name="Findley K."/>
            <person name="Foster B."/>
            <person name="Gaskell J."/>
            <person name="Glotzer D."/>
            <person name="Gorecki P."/>
            <person name="Heitman J."/>
            <person name="Hesse C."/>
            <person name="Hori C."/>
            <person name="Igarashi K."/>
            <person name="Jurgens J.A."/>
            <person name="Kallen N."/>
            <person name="Kersten P."/>
            <person name="Kohler A."/>
            <person name="Kuees U."/>
            <person name="Kumar T.K.A."/>
            <person name="Kuo A."/>
            <person name="LaButti K."/>
            <person name="Larrondo L.F."/>
            <person name="Lindquist E."/>
            <person name="Ling A."/>
            <person name="Lombard V."/>
            <person name="Lucas S."/>
            <person name="Lundell T."/>
            <person name="Martin R."/>
            <person name="McLaughlin D.J."/>
            <person name="Morgenstern I."/>
            <person name="Morin E."/>
            <person name="Murat C."/>
            <person name="Nagy L.G."/>
            <person name="Nolan M."/>
            <person name="Ohm R.A."/>
            <person name="Patyshakuliyeva A."/>
            <person name="Rokas A."/>
            <person name="Ruiz-Duenas F.J."/>
            <person name="Sabat G."/>
            <person name="Salamov A."/>
            <person name="Samejima M."/>
            <person name="Schmutz J."/>
            <person name="Slot J.C."/>
            <person name="St John F."/>
            <person name="Stenlid J."/>
            <person name="Sun H."/>
            <person name="Sun S."/>
            <person name="Syed K."/>
            <person name="Tsang A."/>
            <person name="Wiebenga A."/>
            <person name="Young D."/>
            <person name="Pisabarro A."/>
            <person name="Eastwood D.C."/>
            <person name="Martin F."/>
            <person name="Cullen D."/>
            <person name="Grigoriev I.V."/>
            <person name="Hibbett D.S."/>
        </authorList>
    </citation>
    <scope>NUCLEOTIDE SEQUENCE [LARGE SCALE GENOMIC DNA]</scope>
    <source>
        <strain evidence="4">RWD-64-598 SS2</strain>
    </source>
</reference>
<dbReference type="SUPFAM" id="SSF160443">
    <property type="entry name" value="SMR domain-like"/>
    <property type="match status" value="1"/>
</dbReference>
<dbReference type="PROSITE" id="PS50828">
    <property type="entry name" value="SMR"/>
    <property type="match status" value="1"/>
</dbReference>
<dbReference type="Proteomes" id="UP000053558">
    <property type="component" value="Unassembled WGS sequence"/>
</dbReference>
<dbReference type="PANTHER" id="PTHR47417:SF1">
    <property type="entry name" value="SMR DOMAIN-CONTAINING PROTEIN YPL199C"/>
    <property type="match status" value="1"/>
</dbReference>
<evidence type="ECO:0000313" key="4">
    <source>
        <dbReference type="Proteomes" id="UP000053558"/>
    </source>
</evidence>
<dbReference type="OMA" id="LNEYHIN"/>
<dbReference type="RefSeq" id="XP_007767111.1">
    <property type="nucleotide sequence ID" value="XM_007768921.1"/>
</dbReference>
<dbReference type="InterPro" id="IPR002625">
    <property type="entry name" value="Smr_dom"/>
</dbReference>